<feature type="signal peptide" evidence="2">
    <location>
        <begin position="1"/>
        <end position="33"/>
    </location>
</feature>
<feature type="compositionally biased region" description="Gly residues" evidence="1">
    <location>
        <begin position="166"/>
        <end position="178"/>
    </location>
</feature>
<protein>
    <recommendedName>
        <fullName evidence="3">PET hydrolase/cutinase-like domain-containing protein</fullName>
    </recommendedName>
</protein>
<keyword evidence="5" id="KW-1185">Reference proteome</keyword>
<proteinExistence type="predicted"/>
<feature type="region of interest" description="Disordered" evidence="1">
    <location>
        <begin position="163"/>
        <end position="202"/>
    </location>
</feature>
<dbReference type="Gene3D" id="2.60.120.260">
    <property type="entry name" value="Galactose-binding domain-like"/>
    <property type="match status" value="1"/>
</dbReference>
<dbReference type="InterPro" id="IPR041127">
    <property type="entry name" value="PET_hydrolase/cutinase-like"/>
</dbReference>
<evidence type="ECO:0000313" key="4">
    <source>
        <dbReference type="EMBL" id="SFC44095.1"/>
    </source>
</evidence>
<gene>
    <name evidence="4" type="ORF">SAMN05421773_103304</name>
</gene>
<accession>A0A1I1J6T9</accession>
<evidence type="ECO:0000313" key="5">
    <source>
        <dbReference type="Proteomes" id="UP000199207"/>
    </source>
</evidence>
<dbReference type="OrthoDB" id="9812672at2"/>
<feature type="chain" id="PRO_5011577612" description="PET hydrolase/cutinase-like domain-containing protein" evidence="2">
    <location>
        <begin position="34"/>
        <end position="424"/>
    </location>
</feature>
<dbReference type="InterPro" id="IPR029058">
    <property type="entry name" value="AB_hydrolase_fold"/>
</dbReference>
<evidence type="ECO:0000256" key="2">
    <source>
        <dbReference type="SAM" id="SignalP"/>
    </source>
</evidence>
<feature type="domain" description="PET hydrolase/cutinase-like" evidence="3">
    <location>
        <begin position="197"/>
        <end position="400"/>
    </location>
</feature>
<name>A0A1I1J6T9_9ACTN</name>
<evidence type="ECO:0000256" key="1">
    <source>
        <dbReference type="SAM" id="MobiDB-lite"/>
    </source>
</evidence>
<organism evidence="4 5">
    <name type="scientific">Streptomyces aidingensis</name>
    <dbReference type="NCBI Taxonomy" id="910347"/>
    <lineage>
        <taxon>Bacteria</taxon>
        <taxon>Bacillati</taxon>
        <taxon>Actinomycetota</taxon>
        <taxon>Actinomycetes</taxon>
        <taxon>Kitasatosporales</taxon>
        <taxon>Streptomycetaceae</taxon>
        <taxon>Streptomyces</taxon>
    </lineage>
</organism>
<keyword evidence="2" id="KW-0732">Signal</keyword>
<dbReference type="PANTHER" id="PTHR33428">
    <property type="entry name" value="CHLOROPHYLLASE-2, CHLOROPLASTIC"/>
    <property type="match status" value="1"/>
</dbReference>
<evidence type="ECO:0000259" key="3">
    <source>
        <dbReference type="Pfam" id="PF12740"/>
    </source>
</evidence>
<dbReference type="AlphaFoldDB" id="A0A1I1J6T9"/>
<dbReference type="Gene3D" id="3.40.50.1820">
    <property type="entry name" value="alpha/beta hydrolase"/>
    <property type="match status" value="1"/>
</dbReference>
<dbReference type="Pfam" id="PF12740">
    <property type="entry name" value="PETase"/>
    <property type="match status" value="1"/>
</dbReference>
<dbReference type="EMBL" id="FOLM01000003">
    <property type="protein sequence ID" value="SFC44095.1"/>
    <property type="molecule type" value="Genomic_DNA"/>
</dbReference>
<dbReference type="Proteomes" id="UP000199207">
    <property type="component" value="Unassembled WGS sequence"/>
</dbReference>
<reference evidence="4 5" key="1">
    <citation type="submission" date="2016-10" db="EMBL/GenBank/DDBJ databases">
        <authorList>
            <person name="de Groot N.N."/>
        </authorList>
    </citation>
    <scope>NUCLEOTIDE SEQUENCE [LARGE SCALE GENOMIC DNA]</scope>
    <source>
        <strain evidence="4 5">CGMCC 4.5739</strain>
    </source>
</reference>
<dbReference type="SUPFAM" id="SSF53474">
    <property type="entry name" value="alpha/beta-Hydrolases"/>
    <property type="match status" value="1"/>
</dbReference>
<dbReference type="STRING" id="910347.SAMN05421773_103304"/>
<sequence length="424" mass="44301">MSRISGRLRVFGALAAGIVAVGAAGLVVTPASAATSVYSEDFDDGLGTFTSSGTVTTGSYGARLRGSLFSEPSMTSAPIDLNGYGNLTVSYTREASGLDLGESFTVAYSVDGGSFTTLESARTAGGAASFPLPASVDGRSVRLRFSLDAGSFLETLTVDDVLVEAGSGGGGDSGGSGGPTDPPPGSLPPVDDVTRPGPYPVTIDTSAGPGGDGWLAYPANAGQDGVDHPVLVWGPGAGSGPADYEDMLRQWASHGFVVYSEVSSSSGDYMVEALDWLEDQNAGPLSPLYQDLDLSEVAFGGHSRGSIGTFDVADEPRLETTVHVAGGSFDGNGPDSLRNPALYIGGDEDFATANMERDYTNTEVPVWFGILDNTDHIYATRNGRHIITAWLRWHLADEDFRRTEDFLSPGCTFCHLGETAYKNW</sequence>
<dbReference type="RefSeq" id="WP_093838119.1">
    <property type="nucleotide sequence ID" value="NZ_FOLM01000003.1"/>
</dbReference>
<dbReference type="PANTHER" id="PTHR33428:SF14">
    <property type="entry name" value="CARBOXYLESTERASE TYPE B DOMAIN-CONTAINING PROTEIN"/>
    <property type="match status" value="1"/>
</dbReference>